<proteinExistence type="predicted"/>
<dbReference type="AlphaFoldDB" id="A0A0D6ZAY0"/>
<keyword evidence="3" id="KW-1185">Reference proteome</keyword>
<protein>
    <recommendedName>
        <fullName evidence="4">Lipoprotein</fullName>
    </recommendedName>
</protein>
<sequence length="169" mass="18795">MAVSINKWLLPVGLAIMLVAGCSNEEAKQGANQMEEETENAANTTETKTKDVVDQVKQKSPEIIQNMKDTYNESEQAVKDNTLQAGDTATVQKDSLLALSQDSYDELYELIELNDADGVDNIMKDQDVKEIKQGSEAKIIERDLRRTKVKMVNSGLEGYLPTNMLEPIK</sequence>
<evidence type="ECO:0000313" key="2">
    <source>
        <dbReference type="EMBL" id="KIY22672.1"/>
    </source>
</evidence>
<dbReference type="PATRIC" id="fig|285983.3.peg.4026"/>
<reference evidence="2 3" key="1">
    <citation type="submission" date="2015-01" db="EMBL/GenBank/DDBJ databases">
        <title>Draft genome sequences of the supercritical CO2 tolerant bacteria Bacillus subterraneus MITOT1 and Bacillus cereus MIT0214.</title>
        <authorList>
            <person name="Peet K.C."/>
            <person name="Thompson J.R."/>
        </authorList>
    </citation>
    <scope>NUCLEOTIDE SEQUENCE [LARGE SCALE GENOMIC DNA]</scope>
    <source>
        <strain evidence="2 3">MITOT1</strain>
    </source>
</reference>
<evidence type="ECO:0000313" key="3">
    <source>
        <dbReference type="Proteomes" id="UP000032512"/>
    </source>
</evidence>
<dbReference type="RefSeq" id="WP_044392441.1">
    <property type="nucleotide sequence ID" value="NZ_JXIQ01000053.1"/>
</dbReference>
<evidence type="ECO:0008006" key="4">
    <source>
        <dbReference type="Google" id="ProtNLM"/>
    </source>
</evidence>
<feature type="region of interest" description="Disordered" evidence="1">
    <location>
        <begin position="29"/>
        <end position="51"/>
    </location>
</feature>
<evidence type="ECO:0000256" key="1">
    <source>
        <dbReference type="SAM" id="MobiDB-lite"/>
    </source>
</evidence>
<name>A0A0D6ZAY0_9BACI</name>
<dbReference type="EMBL" id="JXIQ01000053">
    <property type="protein sequence ID" value="KIY22672.1"/>
    <property type="molecule type" value="Genomic_DNA"/>
</dbReference>
<comment type="caution">
    <text evidence="2">The sequence shown here is derived from an EMBL/GenBank/DDBJ whole genome shotgun (WGS) entry which is preliminary data.</text>
</comment>
<dbReference type="PROSITE" id="PS51257">
    <property type="entry name" value="PROKAR_LIPOPROTEIN"/>
    <property type="match status" value="1"/>
</dbReference>
<accession>A0A0D6ZAY0</accession>
<dbReference type="Proteomes" id="UP000032512">
    <property type="component" value="Unassembled WGS sequence"/>
</dbReference>
<dbReference type="OrthoDB" id="2877146at2"/>
<gene>
    <name evidence="2" type="ORF">UB32_07240</name>
</gene>
<organism evidence="2 3">
    <name type="scientific">Mesobacillus subterraneus</name>
    <dbReference type="NCBI Taxonomy" id="285983"/>
    <lineage>
        <taxon>Bacteria</taxon>
        <taxon>Bacillati</taxon>
        <taxon>Bacillota</taxon>
        <taxon>Bacilli</taxon>
        <taxon>Bacillales</taxon>
        <taxon>Bacillaceae</taxon>
        <taxon>Mesobacillus</taxon>
    </lineage>
</organism>